<name>G0NDE5_CAEBE</name>
<dbReference type="PRINTS" id="PR00929">
    <property type="entry name" value="ATHOOK"/>
</dbReference>
<dbReference type="Pfam" id="PF02178">
    <property type="entry name" value="AT_hook"/>
    <property type="match status" value="2"/>
</dbReference>
<gene>
    <name evidence="2" type="ORF">CAEBREN_10671</name>
</gene>
<feature type="compositionally biased region" description="Basic residues" evidence="1">
    <location>
        <begin position="227"/>
        <end position="236"/>
    </location>
</feature>
<dbReference type="InterPro" id="IPR017956">
    <property type="entry name" value="AT_hook_DNA-bd_motif"/>
</dbReference>
<dbReference type="InterPro" id="IPR013083">
    <property type="entry name" value="Znf_RING/FYVE/PHD"/>
</dbReference>
<dbReference type="GO" id="GO:0003677">
    <property type="term" value="F:DNA binding"/>
    <property type="evidence" value="ECO:0007669"/>
    <property type="project" value="InterPro"/>
</dbReference>
<evidence type="ECO:0000313" key="2">
    <source>
        <dbReference type="EMBL" id="EGT58273.1"/>
    </source>
</evidence>
<dbReference type="Gene3D" id="3.30.40.10">
    <property type="entry name" value="Zinc/RING finger domain, C3HC4 (zinc finger)"/>
    <property type="match status" value="1"/>
</dbReference>
<feature type="region of interest" description="Disordered" evidence="1">
    <location>
        <begin position="199"/>
        <end position="277"/>
    </location>
</feature>
<accession>G0NDE5</accession>
<dbReference type="EMBL" id="GL379867">
    <property type="protein sequence ID" value="EGT58273.1"/>
    <property type="molecule type" value="Genomic_DNA"/>
</dbReference>
<organism evidence="3">
    <name type="scientific">Caenorhabditis brenneri</name>
    <name type="common">Nematode worm</name>
    <dbReference type="NCBI Taxonomy" id="135651"/>
    <lineage>
        <taxon>Eukaryota</taxon>
        <taxon>Metazoa</taxon>
        <taxon>Ecdysozoa</taxon>
        <taxon>Nematoda</taxon>
        <taxon>Chromadorea</taxon>
        <taxon>Rhabditida</taxon>
        <taxon>Rhabditina</taxon>
        <taxon>Rhabditomorpha</taxon>
        <taxon>Rhabditoidea</taxon>
        <taxon>Rhabditidae</taxon>
        <taxon>Peloderinae</taxon>
        <taxon>Caenorhabditis</taxon>
    </lineage>
</organism>
<reference evidence="3" key="1">
    <citation type="submission" date="2011-07" db="EMBL/GenBank/DDBJ databases">
        <authorList>
            <consortium name="Caenorhabditis brenneri Sequencing and Analysis Consortium"/>
            <person name="Wilson R.K."/>
        </authorList>
    </citation>
    <scope>NUCLEOTIDE SEQUENCE [LARGE SCALE GENOMIC DNA]</scope>
    <source>
        <strain evidence="3">PB2801</strain>
    </source>
</reference>
<proteinExistence type="predicted"/>
<dbReference type="SMART" id="SM00384">
    <property type="entry name" value="AT_hook"/>
    <property type="match status" value="2"/>
</dbReference>
<dbReference type="HOGENOM" id="CLU_1005539_0_0_1"/>
<evidence type="ECO:0000313" key="3">
    <source>
        <dbReference type="Proteomes" id="UP000008068"/>
    </source>
</evidence>
<protein>
    <submittedName>
        <fullName evidence="2">Uncharacterized protein</fullName>
    </submittedName>
</protein>
<sequence length="277" mass="31182">MDAQNFDTPEHLAKIRGLEAQDYDPNNYPTRTSLHMRRHNLELVEDEKGKVQGTLGNEEICTICEEKGGEEKELFSCDGQISEEMEDGRLMALEERPFRACNSKFHLECIMKSPLNVQTISTPPLIEKATSVSRQPEQSRPTRSVSNFNIPAITNNVPLNDVVARGELFKKNMKANCKVGGELYNKFQKKQIWNELSGLLPSTSSSKRSVTKRARQEDAGAMDAPPKKRGRGRPRKPQSSSTRSAEKRSLQEDVGSTGVPAKRERGRPRKNIQVLDF</sequence>
<dbReference type="AlphaFoldDB" id="G0NDE5"/>
<dbReference type="Proteomes" id="UP000008068">
    <property type="component" value="Unassembled WGS sequence"/>
</dbReference>
<evidence type="ECO:0000256" key="1">
    <source>
        <dbReference type="SAM" id="MobiDB-lite"/>
    </source>
</evidence>
<dbReference type="InParanoid" id="G0NDE5"/>
<keyword evidence="3" id="KW-1185">Reference proteome</keyword>